<name>A0A3Q7FH90_SOLLC</name>
<keyword evidence="1" id="KW-0812">Transmembrane</keyword>
<accession>A0A3Q7FH90</accession>
<sequence>MMDIREFGASWQDIYVKLDTSELGNSSTKQVKILSISLPVAALCLFLALCLILYVWQKKKDQNQQHFSK</sequence>
<reference evidence="2" key="2">
    <citation type="submission" date="2019-01" db="UniProtKB">
        <authorList>
            <consortium name="EnsemblPlants"/>
        </authorList>
    </citation>
    <scope>IDENTIFICATION</scope>
    <source>
        <strain evidence="2">cv. Heinz 1706</strain>
    </source>
</reference>
<reference evidence="2" key="1">
    <citation type="journal article" date="2012" name="Nature">
        <title>The tomato genome sequence provides insights into fleshy fruit evolution.</title>
        <authorList>
            <consortium name="Tomato Genome Consortium"/>
        </authorList>
    </citation>
    <scope>NUCLEOTIDE SEQUENCE [LARGE SCALE GENOMIC DNA]</scope>
    <source>
        <strain evidence="2">cv. Heinz 1706</strain>
    </source>
</reference>
<evidence type="ECO:0000313" key="2">
    <source>
        <dbReference type="EnsemblPlants" id="Solyc02g030383.1.1"/>
    </source>
</evidence>
<dbReference type="Gramene" id="Solyc02g030383.1.1">
    <property type="protein sequence ID" value="Solyc02g030383.1.1"/>
    <property type="gene ID" value="Solyc02g030383.1"/>
</dbReference>
<keyword evidence="1" id="KW-0472">Membrane</keyword>
<dbReference type="Proteomes" id="UP000004994">
    <property type="component" value="Chromosome 2"/>
</dbReference>
<organism evidence="2">
    <name type="scientific">Solanum lycopersicum</name>
    <name type="common">Tomato</name>
    <name type="synonym">Lycopersicon esculentum</name>
    <dbReference type="NCBI Taxonomy" id="4081"/>
    <lineage>
        <taxon>Eukaryota</taxon>
        <taxon>Viridiplantae</taxon>
        <taxon>Streptophyta</taxon>
        <taxon>Embryophyta</taxon>
        <taxon>Tracheophyta</taxon>
        <taxon>Spermatophyta</taxon>
        <taxon>Magnoliopsida</taxon>
        <taxon>eudicotyledons</taxon>
        <taxon>Gunneridae</taxon>
        <taxon>Pentapetalae</taxon>
        <taxon>asterids</taxon>
        <taxon>lamiids</taxon>
        <taxon>Solanales</taxon>
        <taxon>Solanaceae</taxon>
        <taxon>Solanoideae</taxon>
        <taxon>Solaneae</taxon>
        <taxon>Solanum</taxon>
        <taxon>Solanum subgen. Lycopersicon</taxon>
    </lineage>
</organism>
<dbReference type="InParanoid" id="A0A3Q7FH90"/>
<dbReference type="EnsemblPlants" id="Solyc02g030383.1.1">
    <property type="protein sequence ID" value="Solyc02g030383.1.1"/>
    <property type="gene ID" value="Solyc02g030383.1"/>
</dbReference>
<feature type="transmembrane region" description="Helical" evidence="1">
    <location>
        <begin position="33"/>
        <end position="56"/>
    </location>
</feature>
<keyword evidence="3" id="KW-1185">Reference proteome</keyword>
<dbReference type="AlphaFoldDB" id="A0A3Q7FH90"/>
<proteinExistence type="predicted"/>
<evidence type="ECO:0000256" key="1">
    <source>
        <dbReference type="SAM" id="Phobius"/>
    </source>
</evidence>
<evidence type="ECO:0000313" key="3">
    <source>
        <dbReference type="Proteomes" id="UP000004994"/>
    </source>
</evidence>
<protein>
    <submittedName>
        <fullName evidence="2">Uncharacterized protein</fullName>
    </submittedName>
</protein>
<keyword evidence="1" id="KW-1133">Transmembrane helix</keyword>